<sequence>MQHSAYNLQVGVASRPAASDLEYHHHRRRGVCKLALFLDCFHPSRSNGGNGGDGGGGGGGDGTNHLLSSPTFHRGDNIKPAPILVVSCVCSDSSRGESSRFQSTQTALHIFYSATATTRAFETVISLGGSHGGGAKKWKS</sequence>
<accession>A0A4S2MWI5</accession>
<feature type="compositionally biased region" description="Gly residues" evidence="1">
    <location>
        <begin position="49"/>
        <end position="62"/>
    </location>
</feature>
<organism evidence="2 3">
    <name type="scientific">Ascodesmis nigricans</name>
    <dbReference type="NCBI Taxonomy" id="341454"/>
    <lineage>
        <taxon>Eukaryota</taxon>
        <taxon>Fungi</taxon>
        <taxon>Dikarya</taxon>
        <taxon>Ascomycota</taxon>
        <taxon>Pezizomycotina</taxon>
        <taxon>Pezizomycetes</taxon>
        <taxon>Pezizales</taxon>
        <taxon>Ascodesmidaceae</taxon>
        <taxon>Ascodesmis</taxon>
    </lineage>
</organism>
<name>A0A4S2MWI5_9PEZI</name>
<evidence type="ECO:0000313" key="3">
    <source>
        <dbReference type="Proteomes" id="UP000298138"/>
    </source>
</evidence>
<evidence type="ECO:0000256" key="1">
    <source>
        <dbReference type="SAM" id="MobiDB-lite"/>
    </source>
</evidence>
<proteinExistence type="predicted"/>
<gene>
    <name evidence="2" type="ORF">EX30DRAFT_348902</name>
</gene>
<dbReference type="AlphaFoldDB" id="A0A4S2MWI5"/>
<evidence type="ECO:0000313" key="2">
    <source>
        <dbReference type="EMBL" id="TGZ81008.1"/>
    </source>
</evidence>
<keyword evidence="3" id="KW-1185">Reference proteome</keyword>
<feature type="region of interest" description="Disordered" evidence="1">
    <location>
        <begin position="49"/>
        <end position="74"/>
    </location>
</feature>
<reference evidence="2 3" key="1">
    <citation type="submission" date="2019-04" db="EMBL/GenBank/DDBJ databases">
        <title>Comparative genomics and transcriptomics to analyze fruiting body development in filamentous ascomycetes.</title>
        <authorList>
            <consortium name="DOE Joint Genome Institute"/>
            <person name="Lutkenhaus R."/>
            <person name="Traeger S."/>
            <person name="Breuer J."/>
            <person name="Kuo A."/>
            <person name="Lipzen A."/>
            <person name="Pangilinan J."/>
            <person name="Dilworth D."/>
            <person name="Sandor L."/>
            <person name="Poggeler S."/>
            <person name="Barry K."/>
            <person name="Grigoriev I.V."/>
            <person name="Nowrousian M."/>
        </authorList>
    </citation>
    <scope>NUCLEOTIDE SEQUENCE [LARGE SCALE GENOMIC DNA]</scope>
    <source>
        <strain evidence="2 3">CBS 389.68</strain>
    </source>
</reference>
<dbReference type="Proteomes" id="UP000298138">
    <property type="component" value="Unassembled WGS sequence"/>
</dbReference>
<protein>
    <submittedName>
        <fullName evidence="2">Uncharacterized protein</fullName>
    </submittedName>
</protein>
<dbReference type="InParanoid" id="A0A4S2MWI5"/>
<dbReference type="EMBL" id="ML220121">
    <property type="protein sequence ID" value="TGZ81008.1"/>
    <property type="molecule type" value="Genomic_DNA"/>
</dbReference>